<evidence type="ECO:0000256" key="2">
    <source>
        <dbReference type="SAM" id="MobiDB-lite"/>
    </source>
</evidence>
<sequence length="341" mass="37312">MTLAELIAALEAADPNLVVPEGFTNPHSYRGYYHQLAFEPASNVTVASMIEAAHSALGETFEGYKGGYYTMREDTDCWLASWGACGEEITPELLRTMLAAGSLARDQAERASGHTPMADEHLAEITTAAQPGHALILAQLIKHGAHNLPKHEEPVIIHGCTVVPASVLKEAVRVVWFGAPALLAEVERLRADLDQAQHLYQQAARKAAELQHQHEQDRDRADVLITGMEKDAAELERLRAELAAIHTTETDVEWLADGVKRIIDGVSVSTARDPHHAQNIIAQETVSVIRAGILTAFVSSQVINLAVDRIKTAERERDDARAELDEARGKVHALDEEMRAT</sequence>
<feature type="region of interest" description="Disordered" evidence="2">
    <location>
        <begin position="321"/>
        <end position="341"/>
    </location>
</feature>
<feature type="coiled-coil region" evidence="1">
    <location>
        <begin position="179"/>
        <end position="245"/>
    </location>
</feature>
<comment type="caution">
    <text evidence="3">The sequence shown here is derived from an EMBL/GenBank/DDBJ whole genome shotgun (WGS) entry which is preliminary data.</text>
</comment>
<keyword evidence="4" id="KW-1185">Reference proteome</keyword>
<name>A0ABW3CPP7_9ACTN</name>
<protein>
    <submittedName>
        <fullName evidence="3">Uncharacterized protein</fullName>
    </submittedName>
</protein>
<keyword evidence="1" id="KW-0175">Coiled coil</keyword>
<proteinExistence type="predicted"/>
<accession>A0ABW3CPP7</accession>
<evidence type="ECO:0000313" key="3">
    <source>
        <dbReference type="EMBL" id="MFD0855939.1"/>
    </source>
</evidence>
<dbReference type="EMBL" id="JBHTIR010003869">
    <property type="protein sequence ID" value="MFD0855939.1"/>
    <property type="molecule type" value="Genomic_DNA"/>
</dbReference>
<reference evidence="4" key="1">
    <citation type="journal article" date="2019" name="Int. J. Syst. Evol. Microbiol.">
        <title>The Global Catalogue of Microorganisms (GCM) 10K type strain sequencing project: providing services to taxonomists for standard genome sequencing and annotation.</title>
        <authorList>
            <consortium name="The Broad Institute Genomics Platform"/>
            <consortium name="The Broad Institute Genome Sequencing Center for Infectious Disease"/>
            <person name="Wu L."/>
            <person name="Ma J."/>
        </authorList>
    </citation>
    <scope>NUCLEOTIDE SEQUENCE [LARGE SCALE GENOMIC DNA]</scope>
    <source>
        <strain evidence="4">JCM 31696</strain>
    </source>
</reference>
<evidence type="ECO:0000256" key="1">
    <source>
        <dbReference type="SAM" id="Coils"/>
    </source>
</evidence>
<organism evidence="3 4">
    <name type="scientific">Actinomadura adrarensis</name>
    <dbReference type="NCBI Taxonomy" id="1819600"/>
    <lineage>
        <taxon>Bacteria</taxon>
        <taxon>Bacillati</taxon>
        <taxon>Actinomycetota</taxon>
        <taxon>Actinomycetes</taxon>
        <taxon>Streptosporangiales</taxon>
        <taxon>Thermomonosporaceae</taxon>
        <taxon>Actinomadura</taxon>
    </lineage>
</organism>
<dbReference type="Proteomes" id="UP001597083">
    <property type="component" value="Unassembled WGS sequence"/>
</dbReference>
<feature type="non-terminal residue" evidence="3">
    <location>
        <position position="341"/>
    </location>
</feature>
<gene>
    <name evidence="3" type="ORF">ACFQ07_27115</name>
</gene>
<evidence type="ECO:0000313" key="4">
    <source>
        <dbReference type="Proteomes" id="UP001597083"/>
    </source>
</evidence>